<keyword evidence="8" id="KW-1015">Disulfide bond</keyword>
<keyword evidence="4" id="KW-0732">Signal</keyword>
<evidence type="ECO:0000313" key="9">
    <source>
        <dbReference type="EMBL" id="NSL90976.1"/>
    </source>
</evidence>
<keyword evidence="3" id="KW-0479">Metal-binding</keyword>
<proteinExistence type="inferred from homology"/>
<evidence type="ECO:0000313" key="10">
    <source>
        <dbReference type="Proteomes" id="UP000281028"/>
    </source>
</evidence>
<keyword evidence="6" id="KW-0862">Zinc</keyword>
<dbReference type="PANTHER" id="PTHR47466">
    <property type="match status" value="1"/>
</dbReference>
<dbReference type="GO" id="GO:0006508">
    <property type="term" value="P:proteolysis"/>
    <property type="evidence" value="ECO:0007669"/>
    <property type="project" value="UniProtKB-KW"/>
</dbReference>
<protein>
    <submittedName>
        <fullName evidence="9">T9SS type A sorting domain-containing protein</fullName>
    </submittedName>
</protein>
<dbReference type="InterPro" id="IPR024079">
    <property type="entry name" value="MetalloPept_cat_dom_sf"/>
</dbReference>
<comment type="similarity">
    <text evidence="1">Belongs to the peptidase M43B family.</text>
</comment>
<evidence type="ECO:0000256" key="6">
    <source>
        <dbReference type="ARBA" id="ARBA00022833"/>
    </source>
</evidence>
<organism evidence="9 10">
    <name type="scientific">Chitinophaga solisilvae</name>
    <dbReference type="NCBI Taxonomy" id="1233460"/>
    <lineage>
        <taxon>Bacteria</taxon>
        <taxon>Pseudomonadati</taxon>
        <taxon>Bacteroidota</taxon>
        <taxon>Chitinophagia</taxon>
        <taxon>Chitinophagales</taxon>
        <taxon>Chitinophagaceae</taxon>
        <taxon>Chitinophaga</taxon>
    </lineage>
</organism>
<dbReference type="NCBIfam" id="TIGR04183">
    <property type="entry name" value="Por_Secre_tail"/>
    <property type="match status" value="1"/>
</dbReference>
<keyword evidence="5" id="KW-0378">Hydrolase</keyword>
<dbReference type="InterPro" id="IPR008754">
    <property type="entry name" value="Peptidase_M43"/>
</dbReference>
<dbReference type="PANTHER" id="PTHR47466:SF1">
    <property type="entry name" value="METALLOPROTEASE MEP1 (AFU_ORTHOLOGUE AFUA_1G07730)-RELATED"/>
    <property type="match status" value="1"/>
</dbReference>
<name>A0A3S1B549_9BACT</name>
<dbReference type="Gene3D" id="2.60.40.10">
    <property type="entry name" value="Immunoglobulins"/>
    <property type="match status" value="1"/>
</dbReference>
<comment type="caution">
    <text evidence="9">The sequence shown here is derived from an EMBL/GenBank/DDBJ whole genome shotgun (WGS) entry which is preliminary data.</text>
</comment>
<reference evidence="9" key="1">
    <citation type="submission" date="2020-05" db="EMBL/GenBank/DDBJ databases">
        <title>Chitinophaga laudate sp. nov., isolated from a tropical peat swamp.</title>
        <authorList>
            <person name="Goh C.B.S."/>
            <person name="Lee M.S."/>
            <person name="Parimannan S."/>
            <person name="Pasbakhsh P."/>
            <person name="Yule C.M."/>
            <person name="Rajandas H."/>
            <person name="Loke S."/>
            <person name="Croft L."/>
            <person name="Tan J.B.L."/>
        </authorList>
    </citation>
    <scope>NUCLEOTIDE SEQUENCE</scope>
    <source>
        <strain evidence="9">Mgbs1</strain>
    </source>
</reference>
<evidence type="ECO:0000256" key="1">
    <source>
        <dbReference type="ARBA" id="ARBA00008721"/>
    </source>
</evidence>
<evidence type="ECO:0000256" key="5">
    <source>
        <dbReference type="ARBA" id="ARBA00022801"/>
    </source>
</evidence>
<dbReference type="SUPFAM" id="SSF49299">
    <property type="entry name" value="PKD domain"/>
    <property type="match status" value="1"/>
</dbReference>
<dbReference type="InterPro" id="IPR013783">
    <property type="entry name" value="Ig-like_fold"/>
</dbReference>
<dbReference type="InterPro" id="IPR022409">
    <property type="entry name" value="PKD/Chitinase_dom"/>
</dbReference>
<dbReference type="PROSITE" id="PS50093">
    <property type="entry name" value="PKD"/>
    <property type="match status" value="1"/>
</dbReference>
<dbReference type="Gene3D" id="3.40.390.10">
    <property type="entry name" value="Collagenase (Catalytic Domain)"/>
    <property type="match status" value="2"/>
</dbReference>
<dbReference type="Pfam" id="PF00801">
    <property type="entry name" value="PKD"/>
    <property type="match status" value="1"/>
</dbReference>
<evidence type="ECO:0000256" key="7">
    <source>
        <dbReference type="ARBA" id="ARBA00023049"/>
    </source>
</evidence>
<dbReference type="SUPFAM" id="SSF55486">
    <property type="entry name" value="Metalloproteases ('zincins'), catalytic domain"/>
    <property type="match status" value="1"/>
</dbReference>
<dbReference type="GO" id="GO:0046872">
    <property type="term" value="F:metal ion binding"/>
    <property type="evidence" value="ECO:0007669"/>
    <property type="project" value="UniProtKB-KW"/>
</dbReference>
<dbReference type="OrthoDB" id="6278496at2"/>
<dbReference type="Proteomes" id="UP000281028">
    <property type="component" value="Unassembled WGS sequence"/>
</dbReference>
<keyword evidence="7" id="KW-0482">Metalloprotease</keyword>
<dbReference type="EMBL" id="RIAR02000001">
    <property type="protein sequence ID" value="NSL90976.1"/>
    <property type="molecule type" value="Genomic_DNA"/>
</dbReference>
<dbReference type="InterPro" id="IPR000601">
    <property type="entry name" value="PKD_dom"/>
</dbReference>
<dbReference type="InterPro" id="IPR035986">
    <property type="entry name" value="PKD_dom_sf"/>
</dbReference>
<evidence type="ECO:0000256" key="3">
    <source>
        <dbReference type="ARBA" id="ARBA00022723"/>
    </source>
</evidence>
<dbReference type="Pfam" id="PF05572">
    <property type="entry name" value="Peptidase_M43"/>
    <property type="match status" value="1"/>
</dbReference>
<gene>
    <name evidence="9" type="ORF">ECE50_029395</name>
</gene>
<keyword evidence="2" id="KW-0645">Protease</keyword>
<sequence length="2067" mass="227333">MTNSFTRLLSALIICLLFCTGGVYAQSPVCGTERAMEEYYRLHPSAKARMQDYEKYLQRIQKEVVTGNARHARAAGPADDTCAMQLFVIPVVFHVFYGDSPEAAARLVPMSQLQSALDIANEDFNMRNKQLISTIDPLFAPIAARMRVKFVMAKKDPQGQPTQGATYHAERRFFGDATREAEDSVAKYAWDNYKYCNVYVMNYLEHNNKPMPKATFKVSKQETDIETKQLITGENSQQFFYVGENYFSGGAVTLNVYTPKVDLRNVQRPLLTFSDNLSWDPAYPTSRPEDKSTTILVAEALNGPWQEVQTIATSKSDFNRWLPRQVDLSAWAGKQVYINFRRNKHHFYYALDNVCIKAAGTTACTFTEGFESAAAGALPAGWTTAVTDYNYDANNSGIAWYPDKGMNDRKTSRIVFNGWYLGMGGISTNNRSFNSTFSHELGHWLNLKHTFDGNNCAGAGDGVDDTPSTNVAGGGCNATICGHKINGENFMDYNTTCYKMFTAGQMSRATQAMYHVARKSIWQLSNLEATGVRNEYDNVCPPRAVFSMDVESVLAGVNTTVTFTDASVHFPASWEWTIDNGSGTPVILNTATATAVFNKKGTYNVTLKVKNQYGENTLTKTISVVEKSPSACKQGEDFNYSALGSLPAGWTKQIPAGNFAVAKVSKTETVDLDGPMVALTAKDNSGYLFIGENFNSETNSADEVNVITQQYQLAGIKEPALYFVDNLAWDKSWPDPRPDDRSTTILAATSLAGPWETVATLSTNKSLMGKWNDRKMKLPASFTGKDVYIRIRRNQHHFFYAFDDMCIKEWDGTVEPEPEPSMGADCKAGENFNTTLPDNLAPGWTQQVPATLKGGKFRVSKQETVRLVTSMAYLKAADNSNYLFLGENYDDAVNNAVEVNVYSGKLNLAGIVKPVVLFADNLSWDLAWPEARPEDKATTVYVAESLTGPWTSVAVLTTDKAAIGQWNERKIDLSAFTGKTVYLRISRNKHHYFYAADDFCVQSGVAAPDPEPSMGTGCKAGENFDKMTVGQKPGGWTIKIPGGNKAAAKIAVSENVSVDGKQATIKSSDNSPFLILGENFNDELNGIDELNLITNKVSLKGLTKSVLTFADNLAWDPSWPDPRPEDKATTLLVATTATGPWDSVTTFATTTSRFKLWNDRTVDLGKYDGKDIYIRFRRNAHHYYYAVENLCVKNSGGTNPDPDPEPSMGKDCKAGENFDKMKTGAAPAGWKSEIPAGNKAAAKITASENVSIDGAQATIKSSDNSPFLILGENFNDDLNGVDELSIITNKISLKGLTKAVFTFSDNLAWDPSWPDPRPEDKATTLFVATAVGGPWDSVTTFATTTSRFKLWNDRTVDLSKYDGKDIYIRFRRNAHHYYYAVENLCVKNSGGTNPDPDPEPSMGKDCKAGENFDKMKTGAAPAGWKSEIPAGNKAAAKITASENVSIDGAQATIKSSDNSPFLILGENFNDDLNGVDELSIITNKISLKGLTKAVFTFSDNLAWDPSWPDPRPEDKATTLFVATAVGGPWDSVTTFATTTSRFKLWNDRTVDLSKYDGKDIYIRFRRNAHHYYYAVENLCVKNGGGTNPDPDPEPSMGKDCKAGENFDKMKTGAAPAGWKNDIPAGNKATVNISTSENVNIDGMKATIKAADNSPYLFLGENFNDAGNGPDEMSLYSSKISLKDVKDAELHFVDNLAWDPTWPADKPDDNATTIFVGLSQSGPWDSITFLGTNKANFTKWNARTINLKAYDGKDIYIRIRRNAHHFYYAMDDICIKGSGGGTNPEPGDCKTGENFDNTAAGSKPAGWTENIPAGMTVSYKVTSSANVDIDGTPAVIKGKDQSPYLFVGENFNAGIDAPDELNLYTPKISLKDLKTAELHFTDNLAWDAAWPAPRPEDKATTIFVSASLTGQWDSITVLSTDKANFKNWNERTVNLTKYAGKEIFIRIRRNAHHYYYAIDGICIKGTTGPVDPGVPVQPELGRGAAFGLMVTPNPVAKNMRITFLNRTPGTVSFQVIDMSGRIMMHGKLQSAGRVAETHDLPAASLQPGVYILKLQNREVWESQRFIKL</sequence>
<accession>A0A3S1B549</accession>
<evidence type="ECO:0000256" key="8">
    <source>
        <dbReference type="ARBA" id="ARBA00023157"/>
    </source>
</evidence>
<dbReference type="GO" id="GO:0008237">
    <property type="term" value="F:metallopeptidase activity"/>
    <property type="evidence" value="ECO:0007669"/>
    <property type="project" value="UniProtKB-KW"/>
</dbReference>
<keyword evidence="10" id="KW-1185">Reference proteome</keyword>
<dbReference type="SMART" id="SM00089">
    <property type="entry name" value="PKD"/>
    <property type="match status" value="1"/>
</dbReference>
<evidence type="ECO:0000256" key="2">
    <source>
        <dbReference type="ARBA" id="ARBA00022670"/>
    </source>
</evidence>
<evidence type="ECO:0000256" key="4">
    <source>
        <dbReference type="ARBA" id="ARBA00022729"/>
    </source>
</evidence>
<dbReference type="CDD" id="cd00146">
    <property type="entry name" value="PKD"/>
    <property type="match status" value="1"/>
</dbReference>
<dbReference type="InterPro" id="IPR026444">
    <property type="entry name" value="Secre_tail"/>
</dbReference>